<evidence type="ECO:0000256" key="1">
    <source>
        <dbReference type="SAM" id="MobiDB-lite"/>
    </source>
</evidence>
<evidence type="ECO:0000313" key="3">
    <source>
        <dbReference type="Proteomes" id="UP001066276"/>
    </source>
</evidence>
<reference evidence="2" key="1">
    <citation type="journal article" date="2022" name="bioRxiv">
        <title>Sequencing and chromosome-scale assembly of the giantPleurodeles waltlgenome.</title>
        <authorList>
            <person name="Brown T."/>
            <person name="Elewa A."/>
            <person name="Iarovenko S."/>
            <person name="Subramanian E."/>
            <person name="Araus A.J."/>
            <person name="Petzold A."/>
            <person name="Susuki M."/>
            <person name="Suzuki K.-i.T."/>
            <person name="Hayashi T."/>
            <person name="Toyoda A."/>
            <person name="Oliveira C."/>
            <person name="Osipova E."/>
            <person name="Leigh N.D."/>
            <person name="Simon A."/>
            <person name="Yun M.H."/>
        </authorList>
    </citation>
    <scope>NUCLEOTIDE SEQUENCE</scope>
    <source>
        <strain evidence="2">20211129_DDA</strain>
        <tissue evidence="2">Liver</tissue>
    </source>
</reference>
<keyword evidence="3" id="KW-1185">Reference proteome</keyword>
<evidence type="ECO:0000313" key="2">
    <source>
        <dbReference type="EMBL" id="KAJ1189327.1"/>
    </source>
</evidence>
<dbReference type="PANTHER" id="PTHR37342">
    <property type="entry name" value="HYPOTHETICAL PROTEIN LOC689959"/>
    <property type="match status" value="1"/>
</dbReference>
<gene>
    <name evidence="2" type="ORF">NDU88_006075</name>
</gene>
<dbReference type="Proteomes" id="UP001066276">
    <property type="component" value="Chromosome 3_1"/>
</dbReference>
<name>A0AAV7UKJ2_PLEWA</name>
<feature type="region of interest" description="Disordered" evidence="1">
    <location>
        <begin position="1"/>
        <end position="20"/>
    </location>
</feature>
<feature type="region of interest" description="Disordered" evidence="1">
    <location>
        <begin position="68"/>
        <end position="88"/>
    </location>
</feature>
<dbReference type="AlphaFoldDB" id="A0AAV7UKJ2"/>
<dbReference type="GO" id="GO:0070062">
    <property type="term" value="C:extracellular exosome"/>
    <property type="evidence" value="ECO:0007669"/>
    <property type="project" value="TreeGrafter"/>
</dbReference>
<dbReference type="EMBL" id="JANPWB010000005">
    <property type="protein sequence ID" value="KAJ1189327.1"/>
    <property type="molecule type" value="Genomic_DNA"/>
</dbReference>
<sequence length="103" mass="11735">MQICPCAKKKEEKNGPGDRRMEIKTVDNSAHMYDTVSDFPVYAVVNKDRHKYPQQDDGVQYAEIQVFSEKSRSSSKKPPVPESTEYATLQYPTVYDTKNGTLV</sequence>
<dbReference type="InterPro" id="IPR028106">
    <property type="entry name" value="DUF4578"/>
</dbReference>
<protein>
    <submittedName>
        <fullName evidence="2">Uncharacterized protein</fullName>
    </submittedName>
</protein>
<organism evidence="2 3">
    <name type="scientific">Pleurodeles waltl</name>
    <name type="common">Iberian ribbed newt</name>
    <dbReference type="NCBI Taxonomy" id="8319"/>
    <lineage>
        <taxon>Eukaryota</taxon>
        <taxon>Metazoa</taxon>
        <taxon>Chordata</taxon>
        <taxon>Craniata</taxon>
        <taxon>Vertebrata</taxon>
        <taxon>Euteleostomi</taxon>
        <taxon>Amphibia</taxon>
        <taxon>Batrachia</taxon>
        <taxon>Caudata</taxon>
        <taxon>Salamandroidea</taxon>
        <taxon>Salamandridae</taxon>
        <taxon>Pleurodelinae</taxon>
        <taxon>Pleurodeles</taxon>
    </lineage>
</organism>
<comment type="caution">
    <text evidence="2">The sequence shown here is derived from an EMBL/GenBank/DDBJ whole genome shotgun (WGS) entry which is preliminary data.</text>
</comment>
<dbReference type="PANTHER" id="PTHR37342:SF1">
    <property type="entry name" value="CHROMOSOME 11 OPEN READING FRAME 52"/>
    <property type="match status" value="1"/>
</dbReference>
<proteinExistence type="predicted"/>
<feature type="compositionally biased region" description="Basic and acidic residues" evidence="1">
    <location>
        <begin position="8"/>
        <end position="20"/>
    </location>
</feature>
<accession>A0AAV7UKJ2</accession>
<dbReference type="Pfam" id="PF15147">
    <property type="entry name" value="DUF4578"/>
    <property type="match status" value="1"/>
</dbReference>